<name>A0ABW4LKP0_9BACI</name>
<gene>
    <name evidence="2" type="ORF">ACFSCX_00550</name>
</gene>
<reference evidence="3" key="1">
    <citation type="journal article" date="2019" name="Int. J. Syst. Evol. Microbiol.">
        <title>The Global Catalogue of Microorganisms (GCM) 10K type strain sequencing project: providing services to taxonomists for standard genome sequencing and annotation.</title>
        <authorList>
            <consortium name="The Broad Institute Genomics Platform"/>
            <consortium name="The Broad Institute Genome Sequencing Center for Infectious Disease"/>
            <person name="Wu L."/>
            <person name="Ma J."/>
        </authorList>
    </citation>
    <scope>NUCLEOTIDE SEQUENCE [LARGE SCALE GENOMIC DNA]</scope>
    <source>
        <strain evidence="3">CCUG 49339</strain>
    </source>
</reference>
<keyword evidence="3" id="KW-1185">Reference proteome</keyword>
<protein>
    <submittedName>
        <fullName evidence="2">TRM11 family SAM-dependent methyltransferase</fullName>
    </submittedName>
</protein>
<dbReference type="GO" id="GO:0032259">
    <property type="term" value="P:methylation"/>
    <property type="evidence" value="ECO:0007669"/>
    <property type="project" value="UniProtKB-KW"/>
</dbReference>
<comment type="caution">
    <text evidence="2">The sequence shown here is derived from an EMBL/GenBank/DDBJ whole genome shotgun (WGS) entry which is preliminary data.</text>
</comment>
<dbReference type="PANTHER" id="PTHR14911">
    <property type="entry name" value="THUMP DOMAIN-CONTAINING"/>
    <property type="match status" value="1"/>
</dbReference>
<accession>A0ABW4LKP0</accession>
<dbReference type="InterPro" id="IPR000241">
    <property type="entry name" value="RlmKL-like_Mtase"/>
</dbReference>
<feature type="domain" description="Ribosomal RNA large subunit methyltransferase K/L-like methyltransferase" evidence="1">
    <location>
        <begin position="156"/>
        <end position="254"/>
    </location>
</feature>
<evidence type="ECO:0000313" key="2">
    <source>
        <dbReference type="EMBL" id="MFD1735042.1"/>
    </source>
</evidence>
<dbReference type="EMBL" id="JBHUEM010000001">
    <property type="protein sequence ID" value="MFD1735042.1"/>
    <property type="molecule type" value="Genomic_DNA"/>
</dbReference>
<keyword evidence="2" id="KW-0489">Methyltransferase</keyword>
<dbReference type="Proteomes" id="UP001597214">
    <property type="component" value="Unassembled WGS sequence"/>
</dbReference>
<dbReference type="CDD" id="cd02440">
    <property type="entry name" value="AdoMet_MTases"/>
    <property type="match status" value="1"/>
</dbReference>
<dbReference type="Pfam" id="PF01170">
    <property type="entry name" value="UPF0020"/>
    <property type="match status" value="1"/>
</dbReference>
<dbReference type="RefSeq" id="WP_377926127.1">
    <property type="nucleotide sequence ID" value="NZ_JBHUEM010000001.1"/>
</dbReference>
<sequence>MMELLPKPTSYLYTYASREEEASLCQLELRSLFNQSPGRSYFISDLKMAPSRSPFIRERIDILFEGTTLEDIIGQINGLPKIESSYRVVYVKNDELSDPPGLQARRAIEREVGVQIKGEPDLHNPKLLFGIMNIHNGFVFGFYVKSEAVWLQHQQKPYMYSTALSTRVARAVANIAVPIPEGTKAIDPCCGIGTVLIEALSMGIDIIGGDKNPLVTSKARVNIAHFGLEGKVLLQDIRNVMGHYDVAIIDLPYNLCSVITPKEQLEMFQSARKFAQKLVVVTIEPVDSIILEAGFTITDRCEVSKGSFKREVIVCK</sequence>
<organism evidence="2 3">
    <name type="scientific">Bacillus salitolerans</name>
    <dbReference type="NCBI Taxonomy" id="1437434"/>
    <lineage>
        <taxon>Bacteria</taxon>
        <taxon>Bacillati</taxon>
        <taxon>Bacillota</taxon>
        <taxon>Bacilli</taxon>
        <taxon>Bacillales</taxon>
        <taxon>Bacillaceae</taxon>
        <taxon>Bacillus</taxon>
    </lineage>
</organism>
<dbReference type="PANTHER" id="PTHR14911:SF13">
    <property type="entry name" value="TRNA (GUANINE(6)-N2)-METHYLTRANSFERASE THUMP3"/>
    <property type="match status" value="1"/>
</dbReference>
<evidence type="ECO:0000313" key="3">
    <source>
        <dbReference type="Proteomes" id="UP001597214"/>
    </source>
</evidence>
<evidence type="ECO:0000259" key="1">
    <source>
        <dbReference type="Pfam" id="PF01170"/>
    </source>
</evidence>
<dbReference type="SUPFAM" id="SSF53335">
    <property type="entry name" value="S-adenosyl-L-methionine-dependent methyltransferases"/>
    <property type="match status" value="1"/>
</dbReference>
<dbReference type="GO" id="GO:0008168">
    <property type="term" value="F:methyltransferase activity"/>
    <property type="evidence" value="ECO:0007669"/>
    <property type="project" value="UniProtKB-KW"/>
</dbReference>
<proteinExistence type="predicted"/>
<dbReference type="InterPro" id="IPR029063">
    <property type="entry name" value="SAM-dependent_MTases_sf"/>
</dbReference>
<keyword evidence="2" id="KW-0808">Transferase</keyword>
<dbReference type="Gene3D" id="3.40.50.150">
    <property type="entry name" value="Vaccinia Virus protein VP39"/>
    <property type="match status" value="1"/>
</dbReference>